<dbReference type="RefSeq" id="XP_009834629.1">
    <property type="nucleotide sequence ID" value="XM_009836327.1"/>
</dbReference>
<accession>W4G8F8</accession>
<reference evidence="1" key="1">
    <citation type="submission" date="2013-12" db="EMBL/GenBank/DDBJ databases">
        <title>The Genome Sequence of Aphanomyces astaci APO3.</title>
        <authorList>
            <consortium name="The Broad Institute Genomics Platform"/>
            <person name="Russ C."/>
            <person name="Tyler B."/>
            <person name="van West P."/>
            <person name="Dieguez-Uribeondo J."/>
            <person name="Young S.K."/>
            <person name="Zeng Q."/>
            <person name="Gargeya S."/>
            <person name="Fitzgerald M."/>
            <person name="Abouelleil A."/>
            <person name="Alvarado L."/>
            <person name="Chapman S.B."/>
            <person name="Gainer-Dewar J."/>
            <person name="Goldberg J."/>
            <person name="Griggs A."/>
            <person name="Gujja S."/>
            <person name="Hansen M."/>
            <person name="Howarth C."/>
            <person name="Imamovic A."/>
            <person name="Ireland A."/>
            <person name="Larimer J."/>
            <person name="McCowan C."/>
            <person name="Murphy C."/>
            <person name="Pearson M."/>
            <person name="Poon T.W."/>
            <person name="Priest M."/>
            <person name="Roberts A."/>
            <person name="Saif S."/>
            <person name="Shea T."/>
            <person name="Sykes S."/>
            <person name="Wortman J."/>
            <person name="Nusbaum C."/>
            <person name="Birren B."/>
        </authorList>
    </citation>
    <scope>NUCLEOTIDE SEQUENCE [LARGE SCALE GENOMIC DNA]</scope>
    <source>
        <strain evidence="1">APO3</strain>
    </source>
</reference>
<dbReference type="GeneID" id="20811937"/>
<dbReference type="EMBL" id="KI913138">
    <property type="protein sequence ID" value="ETV75987.1"/>
    <property type="molecule type" value="Genomic_DNA"/>
</dbReference>
<protein>
    <submittedName>
        <fullName evidence="1">Uncharacterized protein</fullName>
    </submittedName>
</protein>
<name>W4G8F8_APHAT</name>
<dbReference type="VEuPathDB" id="FungiDB:H257_09941"/>
<proteinExistence type="predicted"/>
<organism evidence="1">
    <name type="scientific">Aphanomyces astaci</name>
    <name type="common">Crayfish plague agent</name>
    <dbReference type="NCBI Taxonomy" id="112090"/>
    <lineage>
        <taxon>Eukaryota</taxon>
        <taxon>Sar</taxon>
        <taxon>Stramenopiles</taxon>
        <taxon>Oomycota</taxon>
        <taxon>Saprolegniomycetes</taxon>
        <taxon>Saprolegniales</taxon>
        <taxon>Verrucalvaceae</taxon>
        <taxon>Aphanomyces</taxon>
    </lineage>
</organism>
<sequence length="159" mass="18066">MVVSDKVRRVAWGIYLIDALGAPPSSEWTERLGTVYTIMQQFKVPRGSRDSVLNLLEDNVGLIKMIALHTCEIQIVADCVELGMGLTKTTHMVNEYRAVHNRVHVGRNAVYSSYLRLKPVVTPLYRQKQGSADKDSEWAKARHRLAQEFATRLGIWELD</sequence>
<evidence type="ECO:0000313" key="1">
    <source>
        <dbReference type="EMBL" id="ETV75987.1"/>
    </source>
</evidence>
<dbReference type="AlphaFoldDB" id="W4G8F8"/>
<gene>
    <name evidence="1" type="ORF">H257_09941</name>
</gene>